<dbReference type="AlphaFoldDB" id="A0A1M5KUR1"/>
<evidence type="ECO:0000256" key="4">
    <source>
        <dbReference type="PIRSR" id="PIRSR000524-1"/>
    </source>
</evidence>
<dbReference type="GO" id="GO:0019265">
    <property type="term" value="P:glycine biosynthetic process, by transamination of glyoxylate"/>
    <property type="evidence" value="ECO:0007669"/>
    <property type="project" value="TreeGrafter"/>
</dbReference>
<evidence type="ECO:0000256" key="3">
    <source>
        <dbReference type="ARBA" id="ARBA00022898"/>
    </source>
</evidence>
<dbReference type="RefSeq" id="WP_073089536.1">
    <property type="nucleotide sequence ID" value="NZ_FQWY01000006.1"/>
</dbReference>
<dbReference type="PANTHER" id="PTHR21152:SF40">
    <property type="entry name" value="ALANINE--GLYOXYLATE AMINOTRANSFERASE"/>
    <property type="match status" value="1"/>
</dbReference>
<gene>
    <name evidence="7" type="ORF">SAMN02745221_00477</name>
</gene>
<dbReference type="Gene3D" id="3.90.1150.10">
    <property type="entry name" value="Aspartate Aminotransferase, domain 1"/>
    <property type="match status" value="1"/>
</dbReference>
<name>A0A1M5KUR1_9FIRM</name>
<dbReference type="Proteomes" id="UP000242329">
    <property type="component" value="Unassembled WGS sequence"/>
</dbReference>
<dbReference type="InterPro" id="IPR015424">
    <property type="entry name" value="PyrdxlP-dep_Trfase"/>
</dbReference>
<dbReference type="SUPFAM" id="SSF53383">
    <property type="entry name" value="PLP-dependent transferases"/>
    <property type="match status" value="1"/>
</dbReference>
<feature type="domain" description="Aminotransferase class V" evidence="6">
    <location>
        <begin position="27"/>
        <end position="321"/>
    </location>
</feature>
<keyword evidence="8" id="KW-1185">Reference proteome</keyword>
<comment type="similarity">
    <text evidence="2">Belongs to the class-V pyridoxal-phosphate-dependent aminotransferase family.</text>
</comment>
<evidence type="ECO:0000256" key="2">
    <source>
        <dbReference type="ARBA" id="ARBA00009236"/>
    </source>
</evidence>
<evidence type="ECO:0000259" key="6">
    <source>
        <dbReference type="Pfam" id="PF00266"/>
    </source>
</evidence>
<dbReference type="Gene3D" id="3.40.640.10">
    <property type="entry name" value="Type I PLP-dependent aspartate aminotransferase-like (Major domain)"/>
    <property type="match status" value="1"/>
</dbReference>
<dbReference type="InterPro" id="IPR015421">
    <property type="entry name" value="PyrdxlP-dep_Trfase_major"/>
</dbReference>
<evidence type="ECO:0000256" key="1">
    <source>
        <dbReference type="ARBA" id="ARBA00001933"/>
    </source>
</evidence>
<organism evidence="7 8">
    <name type="scientific">Thermosyntropha lipolytica DSM 11003</name>
    <dbReference type="NCBI Taxonomy" id="1123382"/>
    <lineage>
        <taxon>Bacteria</taxon>
        <taxon>Bacillati</taxon>
        <taxon>Bacillota</taxon>
        <taxon>Clostridia</taxon>
        <taxon>Eubacteriales</taxon>
        <taxon>Syntrophomonadaceae</taxon>
        <taxon>Thermosyntropha</taxon>
    </lineage>
</organism>
<comment type="cofactor">
    <cofactor evidence="1 5">
        <name>pyridoxal 5'-phosphate</name>
        <dbReference type="ChEBI" id="CHEBI:597326"/>
    </cofactor>
</comment>
<evidence type="ECO:0000313" key="7">
    <source>
        <dbReference type="EMBL" id="SHG56420.1"/>
    </source>
</evidence>
<sequence length="356" mass="40039">MHKKLFIPGPVSVKPDVLEKMATPMIGHRSKDASALQRRISDKLRKLFYTEEEILLSTTSGSGLMEGAIRSCTAKRAAVFSVGAFGKRWYEMAVSNNVPADLFEVEWGQATTPEMVEEALSTGKYDLVTITHNETSTGVMNPIEEISKVIKKYPDVVWCVDAVSSAGGSKIEVDKLGIDICITSTQKALGLPPGLAICTFSKKAVERAKQVPHRGYYLDLLSLYDYIQKKDYQYPSTPSLSHMFALDYQLDKIFEEGLDNRFARHIEMAEYVRAWAKKHFALFADERYLSNTLTTISNTRNIDIAELNKELGKRGFQISNGYGKMKDKTFRIAHMADYTLDDVKEVLGHIEDILKL</sequence>
<reference evidence="8" key="1">
    <citation type="submission" date="2016-11" db="EMBL/GenBank/DDBJ databases">
        <authorList>
            <person name="Varghese N."/>
            <person name="Submissions S."/>
        </authorList>
    </citation>
    <scope>NUCLEOTIDE SEQUENCE [LARGE SCALE GENOMIC DNA]</scope>
    <source>
        <strain evidence="8">DSM 11003</strain>
    </source>
</reference>
<dbReference type="STRING" id="1123382.SAMN02745221_00477"/>
<feature type="modified residue" description="N6-(pyridoxal phosphate)lysine" evidence="5">
    <location>
        <position position="187"/>
    </location>
</feature>
<evidence type="ECO:0000313" key="8">
    <source>
        <dbReference type="Proteomes" id="UP000242329"/>
    </source>
</evidence>
<dbReference type="PANTHER" id="PTHR21152">
    <property type="entry name" value="AMINOTRANSFERASE CLASS V"/>
    <property type="match status" value="1"/>
</dbReference>
<dbReference type="GO" id="GO:0008453">
    <property type="term" value="F:alanine-glyoxylate transaminase activity"/>
    <property type="evidence" value="ECO:0007669"/>
    <property type="project" value="TreeGrafter"/>
</dbReference>
<keyword evidence="7" id="KW-0808">Transferase</keyword>
<dbReference type="GO" id="GO:0004760">
    <property type="term" value="F:L-serine-pyruvate transaminase activity"/>
    <property type="evidence" value="ECO:0007669"/>
    <property type="project" value="TreeGrafter"/>
</dbReference>
<dbReference type="InterPro" id="IPR015422">
    <property type="entry name" value="PyrdxlP-dep_Trfase_small"/>
</dbReference>
<accession>A0A1M5KUR1</accession>
<dbReference type="Pfam" id="PF00266">
    <property type="entry name" value="Aminotran_5"/>
    <property type="match status" value="1"/>
</dbReference>
<protein>
    <submittedName>
        <fullName evidence="7">Phosphoserine aminotransferase, putative</fullName>
    </submittedName>
</protein>
<dbReference type="PIRSF" id="PIRSF000524">
    <property type="entry name" value="SPT"/>
    <property type="match status" value="1"/>
</dbReference>
<feature type="binding site" evidence="4">
    <location>
        <position position="331"/>
    </location>
    <ligand>
        <name>substrate</name>
    </ligand>
</feature>
<keyword evidence="3 5" id="KW-0663">Pyridoxal phosphate</keyword>
<dbReference type="InterPro" id="IPR024169">
    <property type="entry name" value="SP_NH2Trfase/AEP_transaminase"/>
</dbReference>
<evidence type="ECO:0000256" key="5">
    <source>
        <dbReference type="PIRSR" id="PIRSR000524-50"/>
    </source>
</evidence>
<dbReference type="EMBL" id="FQWY01000006">
    <property type="protein sequence ID" value="SHG56420.1"/>
    <property type="molecule type" value="Genomic_DNA"/>
</dbReference>
<keyword evidence="7" id="KW-0032">Aminotransferase</keyword>
<dbReference type="InterPro" id="IPR000192">
    <property type="entry name" value="Aminotrans_V_dom"/>
</dbReference>
<dbReference type="OrthoDB" id="389074at2"/>
<proteinExistence type="inferred from homology"/>